<accession>A0A1G7G2M9</accession>
<dbReference type="PANTHER" id="PTHR17985:SF8">
    <property type="entry name" value="TRANSPORT AND GOLGI ORGANIZATION PROTEIN 2 HOMOLOG"/>
    <property type="match status" value="1"/>
</dbReference>
<dbReference type="AlphaFoldDB" id="A0A1G7G2M9"/>
<dbReference type="Proteomes" id="UP000199412">
    <property type="component" value="Unassembled WGS sequence"/>
</dbReference>
<dbReference type="EMBL" id="FNAP01000013">
    <property type="protein sequence ID" value="SDE82406.1"/>
    <property type="molecule type" value="Genomic_DNA"/>
</dbReference>
<dbReference type="PANTHER" id="PTHR17985">
    <property type="entry name" value="SER/THR-RICH PROTEIN T10 IN DGCR REGION"/>
    <property type="match status" value="1"/>
</dbReference>
<organism evidence="2 3">
    <name type="scientific">Rhodospira trueperi</name>
    <dbReference type="NCBI Taxonomy" id="69960"/>
    <lineage>
        <taxon>Bacteria</taxon>
        <taxon>Pseudomonadati</taxon>
        <taxon>Pseudomonadota</taxon>
        <taxon>Alphaproteobacteria</taxon>
        <taxon>Rhodospirillales</taxon>
        <taxon>Rhodospirillaceae</taxon>
        <taxon>Rhodospira</taxon>
    </lineage>
</organism>
<dbReference type="RefSeq" id="WP_092787545.1">
    <property type="nucleotide sequence ID" value="NZ_FNAP01000013.1"/>
</dbReference>
<feature type="region of interest" description="Disordered" evidence="1">
    <location>
        <begin position="236"/>
        <end position="255"/>
    </location>
</feature>
<reference evidence="2 3" key="1">
    <citation type="submission" date="2016-10" db="EMBL/GenBank/DDBJ databases">
        <authorList>
            <person name="de Groot N.N."/>
        </authorList>
    </citation>
    <scope>NUCLEOTIDE SEQUENCE [LARGE SCALE GENOMIC DNA]</scope>
    <source>
        <strain evidence="2 3">ATCC 700224</strain>
    </source>
</reference>
<dbReference type="InterPro" id="IPR008551">
    <property type="entry name" value="TANGO2"/>
</dbReference>
<name>A0A1G7G2M9_9PROT</name>
<dbReference type="STRING" id="69960.SAMN05421720_11356"/>
<dbReference type="Pfam" id="PF05742">
    <property type="entry name" value="TANGO2"/>
    <property type="match status" value="1"/>
</dbReference>
<sequence length="255" mass="27244">MCTVIVLRRPNHAWPLILAGNRDEMRDRPWTAPGRHWPDRPEIIAGRDDLAGGSWLGLNDSGVVAVMLNRKGTLGPQAGKRSRGELVLEALDHADAADAARALADLNPDAYRAFNMIIADNRDAFWLRHAGTEPMNAIPLDEGLSMITAFDANDTADPRIAANLQHFRAAPPPDPTAPDGWEAWTALQGRGADTNAPAATAGLCFALDSGFATVNATQIALPAPAVDGPASVMRFADGPPDRTPFRPVPLGAEQR</sequence>
<evidence type="ECO:0000313" key="2">
    <source>
        <dbReference type="EMBL" id="SDE82406.1"/>
    </source>
</evidence>
<proteinExistence type="predicted"/>
<protein>
    <submittedName>
        <fullName evidence="2">Transport and Golgi organisation 2</fullName>
    </submittedName>
</protein>
<evidence type="ECO:0000313" key="3">
    <source>
        <dbReference type="Proteomes" id="UP000199412"/>
    </source>
</evidence>
<gene>
    <name evidence="2" type="ORF">SAMN05421720_11356</name>
</gene>
<keyword evidence="3" id="KW-1185">Reference proteome</keyword>
<evidence type="ECO:0000256" key="1">
    <source>
        <dbReference type="SAM" id="MobiDB-lite"/>
    </source>
</evidence>
<dbReference type="OrthoDB" id="4380123at2"/>
<dbReference type="Gene3D" id="3.60.60.10">
    <property type="entry name" value="Penicillin V Acylase, Chain A"/>
    <property type="match status" value="1"/>
</dbReference>